<evidence type="ECO:0000313" key="3">
    <source>
        <dbReference type="EMBL" id="CAG5117312.1"/>
    </source>
</evidence>
<keyword evidence="2" id="KW-0812">Transmembrane</keyword>
<feature type="region of interest" description="Disordered" evidence="1">
    <location>
        <begin position="46"/>
        <end position="73"/>
    </location>
</feature>
<name>A0A8S3YP30_9EUPU</name>
<protein>
    <submittedName>
        <fullName evidence="3">Uncharacterized protein</fullName>
    </submittedName>
</protein>
<feature type="region of interest" description="Disordered" evidence="1">
    <location>
        <begin position="382"/>
        <end position="406"/>
    </location>
</feature>
<reference evidence="3" key="1">
    <citation type="submission" date="2021-04" db="EMBL/GenBank/DDBJ databases">
        <authorList>
            <consortium name="Molecular Ecology Group"/>
        </authorList>
    </citation>
    <scope>NUCLEOTIDE SEQUENCE</scope>
</reference>
<dbReference type="AlphaFoldDB" id="A0A8S3YP30"/>
<feature type="transmembrane region" description="Helical" evidence="2">
    <location>
        <begin position="12"/>
        <end position="32"/>
    </location>
</feature>
<evidence type="ECO:0000256" key="2">
    <source>
        <dbReference type="SAM" id="Phobius"/>
    </source>
</evidence>
<dbReference type="EMBL" id="CAJHNH020000385">
    <property type="protein sequence ID" value="CAG5117312.1"/>
    <property type="molecule type" value="Genomic_DNA"/>
</dbReference>
<keyword evidence="2" id="KW-1133">Transmembrane helix</keyword>
<gene>
    <name evidence="3" type="ORF">CUNI_LOCUS2870</name>
</gene>
<dbReference type="OrthoDB" id="6063019at2759"/>
<evidence type="ECO:0000256" key="1">
    <source>
        <dbReference type="SAM" id="MobiDB-lite"/>
    </source>
</evidence>
<keyword evidence="2" id="KW-0472">Membrane</keyword>
<feature type="compositionally biased region" description="Basic and acidic residues" evidence="1">
    <location>
        <begin position="282"/>
        <end position="297"/>
    </location>
</feature>
<proteinExistence type="predicted"/>
<comment type="caution">
    <text evidence="3">The sequence shown here is derived from an EMBL/GenBank/DDBJ whole genome shotgun (WGS) entry which is preliminary data.</text>
</comment>
<dbReference type="Proteomes" id="UP000678393">
    <property type="component" value="Unassembled WGS sequence"/>
</dbReference>
<keyword evidence="4" id="KW-1185">Reference proteome</keyword>
<feature type="region of interest" description="Disordered" evidence="1">
    <location>
        <begin position="263"/>
        <end position="366"/>
    </location>
</feature>
<organism evidence="3 4">
    <name type="scientific">Candidula unifasciata</name>
    <dbReference type="NCBI Taxonomy" id="100452"/>
    <lineage>
        <taxon>Eukaryota</taxon>
        <taxon>Metazoa</taxon>
        <taxon>Spiralia</taxon>
        <taxon>Lophotrochozoa</taxon>
        <taxon>Mollusca</taxon>
        <taxon>Gastropoda</taxon>
        <taxon>Heterobranchia</taxon>
        <taxon>Euthyneura</taxon>
        <taxon>Panpulmonata</taxon>
        <taxon>Eupulmonata</taxon>
        <taxon>Stylommatophora</taxon>
        <taxon>Helicina</taxon>
        <taxon>Helicoidea</taxon>
        <taxon>Geomitridae</taxon>
        <taxon>Candidula</taxon>
    </lineage>
</organism>
<evidence type="ECO:0000313" key="4">
    <source>
        <dbReference type="Proteomes" id="UP000678393"/>
    </source>
</evidence>
<sequence length="450" mass="50183">MSAEVRRDTVTFFIKLISISIVLGTSFAAEFIDSLAVSETKSVPSDISTSSRHKRAPGWGKRAPGWGKRAPGWGKRSDVSKDLFDPQEAVLDNLRISALKSNSYLPEEISSSEQKKRDPGWGKISCQNDAYAYPWLRDRSNALPYWRKRRIGAEQDNGIIDIERRAPGWGKRAPGLGKRNYEEDLSSNNADMDSGYDSWDSNSNVDEQLFENSEISQEPMISYTVLPGRTLLSQDVFSVESGATGLAGKRAPGWGKRDYHSEMADEAVSQQKRAPGWGKRSYHSDAVDEDAQTEKRAPGWGKRAPGWGKRAPGWGKRAPGWGKRSQGWEGKRAPGWGKRSYQTEVIDEDATTDKRAPGWGKRAPGWGKRTYETELEDEVSDKRAPGWGKRAATRVKRSQNSINKSTKDNCNKLQFLESAYIAKIQELAGRRSTECGNTNDANKILGSRDN</sequence>
<accession>A0A8S3YP30</accession>